<evidence type="ECO:0000313" key="3">
    <source>
        <dbReference type="Proteomes" id="UP000003986"/>
    </source>
</evidence>
<evidence type="ECO:0000256" key="1">
    <source>
        <dbReference type="SAM" id="MobiDB-lite"/>
    </source>
</evidence>
<protein>
    <submittedName>
        <fullName evidence="2">Predicted protein</fullName>
    </submittedName>
</protein>
<dbReference type="AlphaFoldDB" id="D6AIE1"/>
<organism evidence="2 3">
    <name type="scientific">Streptomyces filamentosus NRRL 15998</name>
    <dbReference type="NCBI Taxonomy" id="457431"/>
    <lineage>
        <taxon>Bacteria</taxon>
        <taxon>Bacillati</taxon>
        <taxon>Actinomycetota</taxon>
        <taxon>Actinomycetes</taxon>
        <taxon>Kitasatosporales</taxon>
        <taxon>Streptomycetaceae</taxon>
        <taxon>Streptomyces</taxon>
    </lineage>
</organism>
<dbReference type="EMBL" id="DS999644">
    <property type="protein sequence ID" value="EFE79196.2"/>
    <property type="molecule type" value="Genomic_DNA"/>
</dbReference>
<evidence type="ECO:0000313" key="2">
    <source>
        <dbReference type="EMBL" id="EFE79196.2"/>
    </source>
</evidence>
<feature type="region of interest" description="Disordered" evidence="1">
    <location>
        <begin position="29"/>
        <end position="65"/>
    </location>
</feature>
<reference evidence="3" key="2">
    <citation type="submission" date="2008-12" db="EMBL/GenBank/DDBJ databases">
        <title>Annotation of Streptomyces roseosporus strain NRRL 15998.</title>
        <authorList>
            <consortium name="The Broad Institute Genome Sequencing Platform"/>
            <consortium name="Broad Institute Microbial Sequencing Center"/>
            <person name="Fischbach M."/>
            <person name="Ward D."/>
            <person name="Young S."/>
            <person name="Kodira C.D."/>
            <person name="Zeng Q."/>
            <person name="Koehrsen M."/>
            <person name="Godfrey P."/>
            <person name="Alvarado L."/>
            <person name="Berlin A.M."/>
            <person name="Borenstein D."/>
            <person name="Chen Z."/>
            <person name="Engels R."/>
            <person name="Freedman E."/>
            <person name="Gellesch M."/>
            <person name="Goldberg J."/>
            <person name="Griggs A."/>
            <person name="Gujja S."/>
            <person name="Heiman D.I."/>
            <person name="Hepburn T.A."/>
            <person name="Howarth C."/>
            <person name="Jen D."/>
            <person name="Larson L."/>
            <person name="Lewis B."/>
            <person name="Mehta T."/>
            <person name="Park D."/>
            <person name="Pearson M."/>
            <person name="Roberts A."/>
            <person name="Saif S."/>
            <person name="Shea T.D."/>
            <person name="Shenoy N."/>
            <person name="Sisk P."/>
            <person name="Stolte C."/>
            <person name="Sykes S.N."/>
            <person name="Walk T."/>
            <person name="White J."/>
            <person name="Yandava C."/>
            <person name="Straight P."/>
            <person name="Clardy J."/>
            <person name="Hung D."/>
            <person name="Kolter R."/>
            <person name="Mekalanos J."/>
            <person name="Walker S."/>
            <person name="Walsh C.T."/>
            <person name="Wieland B.L.C."/>
            <person name="Ilzarbe M."/>
            <person name="Galagan J."/>
            <person name="Nusbaum C."/>
            <person name="Birren B."/>
        </authorList>
    </citation>
    <scope>NUCLEOTIDE SEQUENCE [LARGE SCALE GENOMIC DNA]</scope>
    <source>
        <strain evidence="3">NRRL 15998</strain>
    </source>
</reference>
<dbReference type="Proteomes" id="UP000003986">
    <property type="component" value="Unassembled WGS sequence"/>
</dbReference>
<proteinExistence type="predicted"/>
<reference evidence="3" key="1">
    <citation type="submission" date="2008-10" db="EMBL/GenBank/DDBJ databases">
        <authorList>
            <person name="Molnar K."/>
        </authorList>
    </citation>
    <scope>NUCLEOTIDE SEQUENCE [LARGE SCALE GENOMIC DNA]</scope>
    <source>
        <strain evidence="3">NRRL 15998</strain>
    </source>
</reference>
<accession>D6AIE1</accession>
<sequence length="65" mass="7400">MWGDCGRRSHGWLAEFWYGPMGRSRRTPVPIRPALPLAGRPGLGHRGHRRGDKQWRITPIGSPRS</sequence>
<name>D6AIE1_STRFL</name>
<gene>
    <name evidence="2" type="ORF">SSGG_06563</name>
</gene>